<dbReference type="InterPro" id="IPR058548">
    <property type="entry name" value="MlaB-like_STAS"/>
</dbReference>
<dbReference type="AlphaFoldDB" id="A0A9Q9MA78"/>
<reference evidence="2" key="1">
    <citation type="submission" date="2021-04" db="EMBL/GenBank/DDBJ databases">
        <title>Dactylosporangium aurantiacum NRRL B-8018 full assembly.</title>
        <authorList>
            <person name="Hartkoorn R.C."/>
            <person name="Beaudoing E."/>
            <person name="Hot D."/>
        </authorList>
    </citation>
    <scope>NUCLEOTIDE SEQUENCE</scope>
    <source>
        <strain evidence="2">NRRL B-8018</strain>
    </source>
</reference>
<protein>
    <submittedName>
        <fullName evidence="2">STAS domain-containing protein</fullName>
    </submittedName>
</protein>
<name>A0A9Q9MA78_9ACTN</name>
<gene>
    <name evidence="2" type="ORF">Daura_33015</name>
</gene>
<dbReference type="InterPro" id="IPR002645">
    <property type="entry name" value="STAS_dom"/>
</dbReference>
<evidence type="ECO:0000313" key="3">
    <source>
        <dbReference type="Proteomes" id="UP001058003"/>
    </source>
</evidence>
<organism evidence="2 3">
    <name type="scientific">Dactylosporangium aurantiacum</name>
    <dbReference type="NCBI Taxonomy" id="35754"/>
    <lineage>
        <taxon>Bacteria</taxon>
        <taxon>Bacillati</taxon>
        <taxon>Actinomycetota</taxon>
        <taxon>Actinomycetes</taxon>
        <taxon>Micromonosporales</taxon>
        <taxon>Micromonosporaceae</taxon>
        <taxon>Dactylosporangium</taxon>
    </lineage>
</organism>
<dbReference type="InterPro" id="IPR052746">
    <property type="entry name" value="MlaB_ABC_Transporter"/>
</dbReference>
<feature type="domain" description="STAS" evidence="1">
    <location>
        <begin position="13"/>
        <end position="108"/>
    </location>
</feature>
<keyword evidence="3" id="KW-1185">Reference proteome</keyword>
<dbReference type="PANTHER" id="PTHR35849:SF2">
    <property type="entry name" value="BLR2341 PROTEIN"/>
    <property type="match status" value="1"/>
</dbReference>
<proteinExistence type="predicted"/>
<dbReference type="Pfam" id="PF13466">
    <property type="entry name" value="STAS_2"/>
    <property type="match status" value="1"/>
</dbReference>
<dbReference type="Gene3D" id="3.30.750.24">
    <property type="entry name" value="STAS domain"/>
    <property type="match status" value="1"/>
</dbReference>
<evidence type="ECO:0000259" key="1">
    <source>
        <dbReference type="PROSITE" id="PS50801"/>
    </source>
</evidence>
<dbReference type="Proteomes" id="UP001058003">
    <property type="component" value="Chromosome"/>
</dbReference>
<sequence length="108" mass="11483">MALSFEVRRRGAGQVTLILCGELDQDTASSFHQALAAALTELPCELLLDLSMVTAIGAGGIGMLLAVRRAADLLRCRVALRAASAAVRRKMRVLGLADDLTHLPPQQC</sequence>
<dbReference type="CDD" id="cd07043">
    <property type="entry name" value="STAS_anti-anti-sigma_factors"/>
    <property type="match status" value="1"/>
</dbReference>
<dbReference type="InterPro" id="IPR036513">
    <property type="entry name" value="STAS_dom_sf"/>
</dbReference>
<dbReference type="EMBL" id="CP073767">
    <property type="protein sequence ID" value="UWZ51548.1"/>
    <property type="molecule type" value="Genomic_DNA"/>
</dbReference>
<dbReference type="PROSITE" id="PS50801">
    <property type="entry name" value="STAS"/>
    <property type="match status" value="1"/>
</dbReference>
<accession>A0A9Q9MA78</accession>
<dbReference type="PANTHER" id="PTHR35849">
    <property type="entry name" value="BLR2341 PROTEIN"/>
    <property type="match status" value="1"/>
</dbReference>
<evidence type="ECO:0000313" key="2">
    <source>
        <dbReference type="EMBL" id="UWZ51548.1"/>
    </source>
</evidence>
<dbReference type="KEGG" id="daur:Daura_33015"/>
<dbReference type="RefSeq" id="WP_052386663.1">
    <property type="nucleotide sequence ID" value="NZ_CP073767.1"/>
</dbReference>
<dbReference type="SUPFAM" id="SSF52091">
    <property type="entry name" value="SpoIIaa-like"/>
    <property type="match status" value="1"/>
</dbReference>